<dbReference type="EMBL" id="VOHK01000005">
    <property type="protein sequence ID" value="TWT19343.1"/>
    <property type="molecule type" value="Genomic_DNA"/>
</dbReference>
<evidence type="ECO:0000313" key="2">
    <source>
        <dbReference type="Proteomes" id="UP000319980"/>
    </source>
</evidence>
<gene>
    <name evidence="1" type="ORF">FQY83_13385</name>
</gene>
<dbReference type="AlphaFoldDB" id="A0A5C5TZ37"/>
<dbReference type="OrthoDB" id="6002199at2"/>
<dbReference type="Proteomes" id="UP000319980">
    <property type="component" value="Unassembled WGS sequence"/>
</dbReference>
<comment type="caution">
    <text evidence="1">The sequence shown here is derived from an EMBL/GenBank/DDBJ whole genome shotgun (WGS) entry which is preliminary data.</text>
</comment>
<keyword evidence="2" id="KW-1185">Reference proteome</keyword>
<name>A0A5C5TZ37_9GAMM</name>
<protein>
    <submittedName>
        <fullName evidence="1">Uncharacterized protein</fullName>
    </submittedName>
</protein>
<accession>A0A5C5TZ37</accession>
<sequence>MDGTPGAGRTPLRPIMAAVMAASLATTGCQGMAMTTQDVASQGAARPDNTVADWPLKFVQHNFGAFSHSTYGCVVDYNGFRHLSEPDDVLQPAVEDVHPDSRGNMPSGYIGVMNFPAPARVRWRSKDGSAHEVEVDIAAIFRDQLILHEVPREDVAEGVSILNPDILLEVDDRTINVHMRARIPTKSLRTPGNPHSDFRRDLVLAWSRTY</sequence>
<proteinExistence type="predicted"/>
<reference evidence="1 2" key="1">
    <citation type="journal article" date="2008" name="Int. J. Syst. Evol. Microbiol.">
        <title>Luteimonas marina sp. nov., isolated from seawater.</title>
        <authorList>
            <person name="Baik K.S."/>
            <person name="Park S.C."/>
            <person name="Kim M.S."/>
            <person name="Kim E.M."/>
            <person name="Park C."/>
            <person name="Chun J."/>
            <person name="Seong C.N."/>
        </authorList>
    </citation>
    <scope>NUCLEOTIDE SEQUENCE [LARGE SCALE GENOMIC DNA]</scope>
    <source>
        <strain evidence="1 2">FR1330</strain>
    </source>
</reference>
<evidence type="ECO:0000313" key="1">
    <source>
        <dbReference type="EMBL" id="TWT19343.1"/>
    </source>
</evidence>
<dbReference type="RefSeq" id="WP_146388459.1">
    <property type="nucleotide sequence ID" value="NZ_VOHK01000005.1"/>
</dbReference>
<organism evidence="1 2">
    <name type="scientific">Luteimonas marina</name>
    <dbReference type="NCBI Taxonomy" id="488485"/>
    <lineage>
        <taxon>Bacteria</taxon>
        <taxon>Pseudomonadati</taxon>
        <taxon>Pseudomonadota</taxon>
        <taxon>Gammaproteobacteria</taxon>
        <taxon>Lysobacterales</taxon>
        <taxon>Lysobacteraceae</taxon>
        <taxon>Luteimonas</taxon>
    </lineage>
</organism>